<proteinExistence type="predicted"/>
<gene>
    <name evidence="1" type="ORF">ACFQPB_21280</name>
</gene>
<dbReference type="Proteomes" id="UP001596501">
    <property type="component" value="Unassembled WGS sequence"/>
</dbReference>
<organism evidence="1 2">
    <name type="scientific">Hydrogenophaga atypica</name>
    <dbReference type="NCBI Taxonomy" id="249409"/>
    <lineage>
        <taxon>Bacteria</taxon>
        <taxon>Pseudomonadati</taxon>
        <taxon>Pseudomonadota</taxon>
        <taxon>Betaproteobacteria</taxon>
        <taxon>Burkholderiales</taxon>
        <taxon>Comamonadaceae</taxon>
        <taxon>Hydrogenophaga</taxon>
    </lineage>
</organism>
<evidence type="ECO:0000313" key="2">
    <source>
        <dbReference type="Proteomes" id="UP001596501"/>
    </source>
</evidence>
<sequence length="262" mass="28176">MTPEAALVELLSRVGTLGGAAVTVNTEELSGWPAVAVSALKSQNLLRKARPAISVVCHDCEQECSMPVHTLARADGSVTSFVVCDKRSDINRVAIPAARLAQWRCDAEAVCGFVAASIGLQRTTMQPTEISLLPIGIARGHNRTQMLCLRVQSPLALVVGTGAVPLADVIGFVDGCFMVDQVVVRQLVDAATTADPRHTPSTVKREARKMDTQAMYGTWNKAYRALRKKSPGHSDVWYSQQIAKTPAGKGRDASTIKKHMKS</sequence>
<evidence type="ECO:0000313" key="1">
    <source>
        <dbReference type="EMBL" id="MFC7411398.1"/>
    </source>
</evidence>
<accession>A0ABW2QVH6</accession>
<protein>
    <submittedName>
        <fullName evidence="1">Uncharacterized protein</fullName>
    </submittedName>
</protein>
<reference evidence="2" key="1">
    <citation type="journal article" date="2019" name="Int. J. Syst. Evol. Microbiol.">
        <title>The Global Catalogue of Microorganisms (GCM) 10K type strain sequencing project: providing services to taxonomists for standard genome sequencing and annotation.</title>
        <authorList>
            <consortium name="The Broad Institute Genomics Platform"/>
            <consortium name="The Broad Institute Genome Sequencing Center for Infectious Disease"/>
            <person name="Wu L."/>
            <person name="Ma J."/>
        </authorList>
    </citation>
    <scope>NUCLEOTIDE SEQUENCE [LARGE SCALE GENOMIC DNA]</scope>
    <source>
        <strain evidence="2">CGMCC 1.12371</strain>
    </source>
</reference>
<comment type="caution">
    <text evidence="1">The sequence shown here is derived from an EMBL/GenBank/DDBJ whole genome shotgun (WGS) entry which is preliminary data.</text>
</comment>
<keyword evidence="2" id="KW-1185">Reference proteome</keyword>
<dbReference type="RefSeq" id="WP_382227769.1">
    <property type="nucleotide sequence ID" value="NZ_JBHTCA010000031.1"/>
</dbReference>
<name>A0ABW2QVH6_9BURK</name>
<dbReference type="EMBL" id="JBHTCA010000031">
    <property type="protein sequence ID" value="MFC7411398.1"/>
    <property type="molecule type" value="Genomic_DNA"/>
</dbReference>